<gene>
    <name evidence="1" type="ORF">AVDCRST_MAG84-3835</name>
</gene>
<dbReference type="EMBL" id="CADCTZ010000781">
    <property type="protein sequence ID" value="CAA9366060.1"/>
    <property type="molecule type" value="Genomic_DNA"/>
</dbReference>
<reference evidence="1" key="1">
    <citation type="submission" date="2020-02" db="EMBL/GenBank/DDBJ databases">
        <authorList>
            <person name="Meier V. D."/>
        </authorList>
    </citation>
    <scope>NUCLEOTIDE SEQUENCE</scope>
    <source>
        <strain evidence="1">AVDCRST_MAG84</strain>
    </source>
</reference>
<proteinExistence type="predicted"/>
<protein>
    <submittedName>
        <fullName evidence="1">Uncharacterized protein</fullName>
    </submittedName>
</protein>
<accession>A0A6J4MT50</accession>
<name>A0A6J4MT50_9CYAN</name>
<organism evidence="1">
    <name type="scientific">uncultured Microcoleus sp</name>
    <dbReference type="NCBI Taxonomy" id="259945"/>
    <lineage>
        <taxon>Bacteria</taxon>
        <taxon>Bacillati</taxon>
        <taxon>Cyanobacteriota</taxon>
        <taxon>Cyanophyceae</taxon>
        <taxon>Oscillatoriophycideae</taxon>
        <taxon>Oscillatoriales</taxon>
        <taxon>Microcoleaceae</taxon>
        <taxon>Microcoleus</taxon>
        <taxon>environmental samples</taxon>
    </lineage>
</organism>
<dbReference type="AlphaFoldDB" id="A0A6J4MT50"/>
<sequence length="37" mass="4308">MSKIFRSRRLLFGACIRLWVRPILKPALSHLVESIIS</sequence>
<evidence type="ECO:0000313" key="1">
    <source>
        <dbReference type="EMBL" id="CAA9366060.1"/>
    </source>
</evidence>